<gene>
    <name evidence="4" type="ORF">NCTC8184_00954</name>
    <name evidence="5" type="ORF">NCTC8184_02348</name>
    <name evidence="3" type="ORF">NCTC9828_00890</name>
</gene>
<evidence type="ECO:0000256" key="1">
    <source>
        <dbReference type="SAM" id="MobiDB-lite"/>
    </source>
</evidence>
<keyword evidence="2" id="KW-1133">Transmembrane helix</keyword>
<dbReference type="Proteomes" id="UP000268870">
    <property type="component" value="Chromosome"/>
</dbReference>
<sequence length="194" mass="21731">MKEWIKENMIYVIAIGLLLIFSGVAVYRSVTQNKSQSPQVEHMKPLDSSSSSMDESETTDEKNYRTAKLKLEHPYSESSEEQKQEVRKAFDEAIKAIQQANHLTEVKGTLDNHLSMSQDGMIQTLAMAILVNQYSYQSSKLEVMPSENEDVVQFLIVLTKLGEDSCYFVGNFNTTVSQIQLKAYVGGNIGGTFG</sequence>
<reference evidence="5 7" key="2">
    <citation type="submission" date="2018-12" db="EMBL/GenBank/DDBJ databases">
        <authorList>
            <consortium name="Pathogen Informatics"/>
        </authorList>
    </citation>
    <scope>NUCLEOTIDE SEQUENCE [LARGE SCALE GENOMIC DNA]</scope>
    <source>
        <strain evidence="5 7">NCTC8184</strain>
    </source>
</reference>
<keyword evidence="2" id="KW-0812">Transmembrane</keyword>
<dbReference type="EMBL" id="UHEW01000005">
    <property type="protein sequence ID" value="SUN28576.1"/>
    <property type="molecule type" value="Genomic_DNA"/>
</dbReference>
<name>A0A0H1UN48_STRAG</name>
<dbReference type="RefSeq" id="WP_000666007.1">
    <property type="nucleotide sequence ID" value="NZ_JAIWPA010000025.1"/>
</dbReference>
<feature type="transmembrane region" description="Helical" evidence="2">
    <location>
        <begin position="9"/>
        <end position="27"/>
    </location>
</feature>
<accession>A0A0H1UN48</accession>
<reference evidence="3 6" key="1">
    <citation type="submission" date="2018-06" db="EMBL/GenBank/DDBJ databases">
        <authorList>
            <consortium name="Pathogen Informatics"/>
            <person name="Doyle S."/>
        </authorList>
    </citation>
    <scope>NUCLEOTIDE SEQUENCE [LARGE SCALE GENOMIC DNA]</scope>
    <source>
        <strain evidence="3 6">NCTC9828</strain>
    </source>
</reference>
<dbReference type="EMBL" id="LR134265">
    <property type="protein sequence ID" value="VED64919.1"/>
    <property type="molecule type" value="Genomic_DNA"/>
</dbReference>
<evidence type="ECO:0000256" key="2">
    <source>
        <dbReference type="SAM" id="Phobius"/>
    </source>
</evidence>
<organism evidence="5 7">
    <name type="scientific">Streptococcus agalactiae</name>
    <dbReference type="NCBI Taxonomy" id="1311"/>
    <lineage>
        <taxon>Bacteria</taxon>
        <taxon>Bacillati</taxon>
        <taxon>Bacillota</taxon>
        <taxon>Bacilli</taxon>
        <taxon>Lactobacillales</taxon>
        <taxon>Streptococcaceae</taxon>
        <taxon>Streptococcus</taxon>
    </lineage>
</organism>
<dbReference type="AlphaFoldDB" id="A0A0H1UN48"/>
<evidence type="ECO:0000313" key="7">
    <source>
        <dbReference type="Proteomes" id="UP000268870"/>
    </source>
</evidence>
<keyword evidence="2" id="KW-0472">Membrane</keyword>
<evidence type="ECO:0000313" key="3">
    <source>
        <dbReference type="EMBL" id="SUN28576.1"/>
    </source>
</evidence>
<evidence type="ECO:0000313" key="5">
    <source>
        <dbReference type="EMBL" id="VED66244.1"/>
    </source>
</evidence>
<dbReference type="Proteomes" id="UP000255140">
    <property type="component" value="Unassembled WGS sequence"/>
</dbReference>
<evidence type="ECO:0000313" key="4">
    <source>
        <dbReference type="EMBL" id="VED64919.1"/>
    </source>
</evidence>
<protein>
    <submittedName>
        <fullName evidence="5">Signal peptide</fullName>
    </submittedName>
</protein>
<proteinExistence type="predicted"/>
<feature type="region of interest" description="Disordered" evidence="1">
    <location>
        <begin position="32"/>
        <end position="63"/>
    </location>
</feature>
<dbReference type="EMBL" id="LR134265">
    <property type="protein sequence ID" value="VED66244.1"/>
    <property type="molecule type" value="Genomic_DNA"/>
</dbReference>
<evidence type="ECO:0000313" key="6">
    <source>
        <dbReference type="Proteomes" id="UP000255140"/>
    </source>
</evidence>